<dbReference type="InterPro" id="IPR002686">
    <property type="entry name" value="Transposase_17"/>
</dbReference>
<proteinExistence type="predicted"/>
<dbReference type="PANTHER" id="PTHR33360">
    <property type="entry name" value="TRANSPOSASE FOR INSERTION SEQUENCE ELEMENT IS200"/>
    <property type="match status" value="1"/>
</dbReference>
<dbReference type="SMART" id="SM01321">
    <property type="entry name" value="Y1_Tnp"/>
    <property type="match status" value="1"/>
</dbReference>
<dbReference type="InterPro" id="IPR036515">
    <property type="entry name" value="Transposase_17_sf"/>
</dbReference>
<dbReference type="GO" id="GO:0004803">
    <property type="term" value="F:transposase activity"/>
    <property type="evidence" value="ECO:0007669"/>
    <property type="project" value="InterPro"/>
</dbReference>
<evidence type="ECO:0000313" key="3">
    <source>
        <dbReference type="Proteomes" id="UP000253562"/>
    </source>
</evidence>
<dbReference type="Proteomes" id="UP000253562">
    <property type="component" value="Unassembled WGS sequence"/>
</dbReference>
<sequence>MPQSFACLYVHLIFSTKGRMDWIGEDWERDLAKYFAGVLRNQGYKLIESGGTANHVHLLFSMARQTNISNLVRDLKSNSSSWVHREFHALKEFAWQAGYAAFSVSYSALDDVKRYIENQKEHHRTRTFQEEFLSFLEKHHIEYDPKYVFE</sequence>
<name>A0A368KQR8_9BACT</name>
<dbReference type="PANTHER" id="PTHR33360:SF2">
    <property type="entry name" value="TRANSPOSASE FOR INSERTION SEQUENCE ELEMENT IS200"/>
    <property type="match status" value="1"/>
</dbReference>
<dbReference type="GO" id="GO:0006313">
    <property type="term" value="P:DNA transposition"/>
    <property type="evidence" value="ECO:0007669"/>
    <property type="project" value="InterPro"/>
</dbReference>
<dbReference type="GO" id="GO:0003677">
    <property type="term" value="F:DNA binding"/>
    <property type="evidence" value="ECO:0007669"/>
    <property type="project" value="InterPro"/>
</dbReference>
<comment type="caution">
    <text evidence="2">The sequence shown here is derived from an EMBL/GenBank/DDBJ whole genome shotgun (WGS) entry which is preliminary data.</text>
</comment>
<dbReference type="EMBL" id="QPEX01000024">
    <property type="protein sequence ID" value="RCS49228.1"/>
    <property type="molecule type" value="Genomic_DNA"/>
</dbReference>
<dbReference type="Gene3D" id="3.30.70.1290">
    <property type="entry name" value="Transposase IS200-like"/>
    <property type="match status" value="1"/>
</dbReference>
<organism evidence="2 3">
    <name type="scientific">Bremerella cremea</name>
    <dbReference type="NCBI Taxonomy" id="1031537"/>
    <lineage>
        <taxon>Bacteria</taxon>
        <taxon>Pseudomonadati</taxon>
        <taxon>Planctomycetota</taxon>
        <taxon>Planctomycetia</taxon>
        <taxon>Pirellulales</taxon>
        <taxon>Pirellulaceae</taxon>
        <taxon>Bremerella</taxon>
    </lineage>
</organism>
<dbReference type="OrthoDB" id="9798161at2"/>
<feature type="domain" description="Transposase IS200-like" evidence="1">
    <location>
        <begin position="5"/>
        <end position="119"/>
    </location>
</feature>
<dbReference type="AlphaFoldDB" id="A0A368KQR8"/>
<dbReference type="SUPFAM" id="SSF143422">
    <property type="entry name" value="Transposase IS200-like"/>
    <property type="match status" value="1"/>
</dbReference>
<protein>
    <submittedName>
        <fullName evidence="2">IS200/IS605 family transposase</fullName>
    </submittedName>
</protein>
<gene>
    <name evidence="2" type="primary">tnpA</name>
    <name evidence="2" type="ORF">DTL42_11870</name>
</gene>
<evidence type="ECO:0000313" key="2">
    <source>
        <dbReference type="EMBL" id="RCS49228.1"/>
    </source>
</evidence>
<reference evidence="2 3" key="1">
    <citation type="submission" date="2018-07" db="EMBL/GenBank/DDBJ databases">
        <title>Comparative genomes isolates from brazilian mangrove.</title>
        <authorList>
            <person name="De Araujo J.E."/>
            <person name="Taketani R.G."/>
            <person name="Silva M.C.P."/>
            <person name="Lourenco M.V."/>
            <person name="Oliveira V.M."/>
            <person name="Andreote F.D."/>
        </authorList>
    </citation>
    <scope>NUCLEOTIDE SEQUENCE [LARGE SCALE GENOMIC DNA]</scope>
    <source>
        <strain evidence="2 3">HEX PRIS-MGV</strain>
    </source>
</reference>
<dbReference type="RefSeq" id="WP_114368945.1">
    <property type="nucleotide sequence ID" value="NZ_QPEX01000024.1"/>
</dbReference>
<dbReference type="Pfam" id="PF01797">
    <property type="entry name" value="Y1_Tnp"/>
    <property type="match status" value="1"/>
</dbReference>
<dbReference type="NCBIfam" id="NF033573">
    <property type="entry name" value="transpos_IS200"/>
    <property type="match status" value="1"/>
</dbReference>
<evidence type="ECO:0000259" key="1">
    <source>
        <dbReference type="SMART" id="SM01321"/>
    </source>
</evidence>
<accession>A0A368KQR8</accession>